<dbReference type="Pfam" id="PF19463">
    <property type="entry name" value="DUF6000"/>
    <property type="match status" value="1"/>
</dbReference>
<dbReference type="AlphaFoldDB" id="A0A9Y2IQ14"/>
<reference evidence="1 2" key="1">
    <citation type="submission" date="2023-06" db="EMBL/GenBank/DDBJ databases">
        <authorList>
            <person name="Oyuntsetseg B."/>
            <person name="Kim S.B."/>
        </authorList>
    </citation>
    <scope>NUCLEOTIDE SEQUENCE [LARGE SCALE GENOMIC DNA]</scope>
    <source>
        <strain evidence="1 2">2-15</strain>
    </source>
</reference>
<protein>
    <submittedName>
        <fullName evidence="1">DUF6000 family protein</fullName>
    </submittedName>
</protein>
<gene>
    <name evidence="1" type="ORF">QRX50_21725</name>
</gene>
<evidence type="ECO:0000313" key="1">
    <source>
        <dbReference type="EMBL" id="WIX83190.1"/>
    </source>
</evidence>
<proteinExistence type="predicted"/>
<dbReference type="Proteomes" id="UP001236014">
    <property type="component" value="Chromosome"/>
</dbReference>
<organism evidence="1 2">
    <name type="scientific">Amycolatopsis carbonis</name>
    <dbReference type="NCBI Taxonomy" id="715471"/>
    <lineage>
        <taxon>Bacteria</taxon>
        <taxon>Bacillati</taxon>
        <taxon>Actinomycetota</taxon>
        <taxon>Actinomycetes</taxon>
        <taxon>Pseudonocardiales</taxon>
        <taxon>Pseudonocardiaceae</taxon>
        <taxon>Amycolatopsis</taxon>
    </lineage>
</organism>
<dbReference type="KEGG" id="acab:QRX50_21725"/>
<dbReference type="InterPro" id="IPR046042">
    <property type="entry name" value="DUF6000"/>
</dbReference>
<name>A0A9Y2IQ14_9PSEU</name>
<accession>A0A9Y2IQ14</accession>
<keyword evidence="2" id="KW-1185">Reference proteome</keyword>
<evidence type="ECO:0000313" key="2">
    <source>
        <dbReference type="Proteomes" id="UP001236014"/>
    </source>
</evidence>
<dbReference type="EMBL" id="CP127294">
    <property type="protein sequence ID" value="WIX83190.1"/>
    <property type="molecule type" value="Genomic_DNA"/>
</dbReference>
<dbReference type="RefSeq" id="WP_285973744.1">
    <property type="nucleotide sequence ID" value="NZ_CP127294.1"/>
</dbReference>
<sequence length="209" mass="23287">MRIHRHEPALNAVVETYVTPGRRYLQLVNTPFLSDPAVRQPFGRALAEDAVRVTDGELELLLGYEWRAQLTASWLVAFARRAAHRERIGELLLANERAYAGRGFCFALARLGTEADARVLVDYLHAFLPRTDRGEQDSAMGALTYLDGLLGTDHAAQFLADNGPWARWLHARFPLDLADVPVSLDQSRDLIADQCSYADQCMKALPSAP</sequence>